<gene>
    <name evidence="9" type="ORF">Tdes44962_MAKER01754</name>
</gene>
<evidence type="ECO:0000313" key="9">
    <source>
        <dbReference type="EMBL" id="KAH9838903.1"/>
    </source>
</evidence>
<evidence type="ECO:0000256" key="2">
    <source>
        <dbReference type="ARBA" id="ARBA00022741"/>
    </source>
</evidence>
<comment type="caution">
    <text evidence="9">The sequence shown here is derived from an EMBL/GenBank/DDBJ whole genome shotgun (WGS) entry which is preliminary data.</text>
</comment>
<evidence type="ECO:0000256" key="5">
    <source>
        <dbReference type="ARBA" id="ARBA00023242"/>
    </source>
</evidence>
<dbReference type="InterPro" id="IPR038718">
    <property type="entry name" value="SNF2-like_sf"/>
</dbReference>
<dbReference type="GO" id="GO:0016787">
    <property type="term" value="F:hydrolase activity"/>
    <property type="evidence" value="ECO:0007669"/>
    <property type="project" value="UniProtKB-KW"/>
</dbReference>
<dbReference type="InterPro" id="IPR057931">
    <property type="entry name" value="RHH_ERCC6L2"/>
</dbReference>
<dbReference type="GO" id="GO:0004386">
    <property type="term" value="F:helicase activity"/>
    <property type="evidence" value="ECO:0007669"/>
    <property type="project" value="UniProtKB-KW"/>
</dbReference>
<sequence length="1031" mass="117139">MSALNIGSNGHRNKTLEEKVNRYAGEDSSSDDELDMIPQNSGHVDLSQYINSLDDEVEDGLTVSSGVEEVGSDVGGKKRKLTYGKERGERIAFDDDEDSDDAYNKFKKRKAVARKAAAASTRRAKAALKKSTSLVGRKTINPAIERERKRKSGDRVYGEEANLDEDLMETTLPDYLRERSDRRKKVQLELGHAGLQFPPDYDDIDFTDDERLEHLRERPQLPEPMLQRKYEDVTLRQSRGIIPAPIAQYLRPYQIEGADYLHRLFLFQEGGILGDDMGLGKTIQVIAFLTAAFGKTGDERDKKRMRKVRLQGDKWYPRVLIIAPTSLLENWNNELNKWGWWHVQQYHGSARGREEVLAAAEAGRLEIMITTYDTYKRNESAVNLVRWDCVIADECHIIKERRTTVTKEMNKINALCRIGMTGTAIQNKYEELWTLLNWTNPGRFGPISTWKQTICIPLKIGQSHDASNAQLAKARRTADKLVNNLLPRFFLRRTKALLKDQLPKKTDRVVFCPMTEVQTEAYNNFCDAEITHAIRDASEPCWCGSGKKQGWCCRAEIEGFGKWQHFVFPALFTLCSLANHVALLLPSGEADKEKHDKDVQKLEMALPDAWQDLYRNRDKIQNFSNQQFCGKWRVLKQLLRFWHDNGDKVLVFSHSVKLLTMLKHLFTTTTSYSTSYLDGNIPMKERQSIVDDFNSNSSKFVFLISTKAGGVGLNITAANKVVVVDPNWNPAYDLQAQDRAYRIGQLRAVEVYRLVSKGTVEEIVYARQIYKQQQANIGYNASLERRYFKGVQDNKEMKGEIFGLQNLFAPASENVKLQDIVNKTNIAETRAGVDIAGLDFEPSQQDDDDDDPDSFFDDKRASAAMSQLADFITGESESRRAKASKRKDPVSAILASVGVEYTHENAEVIGTSKIETKISSRAQKAGNDMDYDQDRAFGVSASQAPSNHHADNLASVYPELQGVDRGDGPGKPRYRYNPDVGVRKRQFCSMARWAGFEDVTEFALVVEGWTQGQRRECLERFYGHRRERLGV</sequence>
<evidence type="ECO:0000313" key="10">
    <source>
        <dbReference type="Proteomes" id="UP001138500"/>
    </source>
</evidence>
<dbReference type="CDD" id="cd18793">
    <property type="entry name" value="SF2_C_SNF"/>
    <property type="match status" value="1"/>
</dbReference>
<evidence type="ECO:0000256" key="6">
    <source>
        <dbReference type="SAM" id="MobiDB-lite"/>
    </source>
</evidence>
<dbReference type="Gene3D" id="3.40.50.300">
    <property type="entry name" value="P-loop containing nucleotide triphosphate hydrolases"/>
    <property type="match status" value="1"/>
</dbReference>
<dbReference type="SMART" id="SM00487">
    <property type="entry name" value="DEXDc"/>
    <property type="match status" value="1"/>
</dbReference>
<reference evidence="9 10" key="1">
    <citation type="journal article" date="2018" name="IMA Fungus">
        <title>IMA Genome-F 10: Nine draft genome sequences of Claviceps purpurea s.lat., including C. arundinis, C. humidiphila, and C. cf. spartinae, pseudomolecules for the pitch canker pathogen Fusarium circinatum, draft genome of Davidsoniella eucalypti, Grosmannia galeiformis, Quambalaria eucalypti, and Teratosphaeria destructans.</title>
        <authorList>
            <person name="Wingfield B.D."/>
            <person name="Liu M."/>
            <person name="Nguyen H.D."/>
            <person name="Lane F.A."/>
            <person name="Morgan S.W."/>
            <person name="De Vos L."/>
            <person name="Wilken P.M."/>
            <person name="Duong T.A."/>
            <person name="Aylward J."/>
            <person name="Coetzee M.P."/>
            <person name="Dadej K."/>
            <person name="De Beer Z.W."/>
            <person name="Findlay W."/>
            <person name="Havenga M."/>
            <person name="Kolarik M."/>
            <person name="Menzies J.G."/>
            <person name="Naidoo K."/>
            <person name="Pochopski O."/>
            <person name="Shoukouhi P."/>
            <person name="Santana Q.C."/>
            <person name="Seifert K.A."/>
            <person name="Soal N."/>
            <person name="Steenkamp E.T."/>
            <person name="Tatham C.T."/>
            <person name="van der Nest M.A."/>
            <person name="Wingfield M.J."/>
        </authorList>
    </citation>
    <scope>NUCLEOTIDE SEQUENCE [LARGE SCALE GENOMIC DNA]</scope>
    <source>
        <strain evidence="9">CMW44962</strain>
    </source>
</reference>
<dbReference type="Pfam" id="PF00176">
    <property type="entry name" value="SNF2-rel_dom"/>
    <property type="match status" value="1"/>
</dbReference>
<proteinExistence type="predicted"/>
<dbReference type="OrthoDB" id="413460at2759"/>
<keyword evidence="10" id="KW-1185">Reference proteome</keyword>
<evidence type="ECO:0000259" key="8">
    <source>
        <dbReference type="PROSITE" id="PS51194"/>
    </source>
</evidence>
<dbReference type="InterPro" id="IPR014001">
    <property type="entry name" value="Helicase_ATP-bd"/>
</dbReference>
<feature type="domain" description="Helicase C-terminal" evidence="8">
    <location>
        <begin position="634"/>
        <end position="789"/>
    </location>
</feature>
<dbReference type="PROSITE" id="PS51192">
    <property type="entry name" value="HELICASE_ATP_BIND_1"/>
    <property type="match status" value="1"/>
</dbReference>
<name>A0A9W7W514_9PEZI</name>
<dbReference type="InterPro" id="IPR000330">
    <property type="entry name" value="SNF2_N"/>
</dbReference>
<dbReference type="Pfam" id="PF14773">
    <property type="entry name" value="VIGSSK"/>
    <property type="match status" value="1"/>
</dbReference>
<organism evidence="9 10">
    <name type="scientific">Teratosphaeria destructans</name>
    <dbReference type="NCBI Taxonomy" id="418781"/>
    <lineage>
        <taxon>Eukaryota</taxon>
        <taxon>Fungi</taxon>
        <taxon>Dikarya</taxon>
        <taxon>Ascomycota</taxon>
        <taxon>Pezizomycotina</taxon>
        <taxon>Dothideomycetes</taxon>
        <taxon>Dothideomycetidae</taxon>
        <taxon>Mycosphaerellales</taxon>
        <taxon>Teratosphaeriaceae</taxon>
        <taxon>Teratosphaeria</taxon>
    </lineage>
</organism>
<dbReference type="GO" id="GO:0005524">
    <property type="term" value="F:ATP binding"/>
    <property type="evidence" value="ECO:0007669"/>
    <property type="project" value="InterPro"/>
</dbReference>
<keyword evidence="2" id="KW-0547">Nucleotide-binding</keyword>
<dbReference type="Pfam" id="PF00271">
    <property type="entry name" value="Helicase_C"/>
    <property type="match status" value="1"/>
</dbReference>
<dbReference type="SUPFAM" id="SSF52540">
    <property type="entry name" value="P-loop containing nucleoside triphosphate hydrolases"/>
    <property type="match status" value="2"/>
</dbReference>
<dbReference type="GO" id="GO:0005634">
    <property type="term" value="C:nucleus"/>
    <property type="evidence" value="ECO:0007669"/>
    <property type="project" value="UniProtKB-SubCell"/>
</dbReference>
<accession>A0A9W7W514</accession>
<dbReference type="PANTHER" id="PTHR45629">
    <property type="entry name" value="SNF2/RAD54 FAMILY MEMBER"/>
    <property type="match status" value="1"/>
</dbReference>
<dbReference type="PROSITE" id="PS51194">
    <property type="entry name" value="HELICASE_CTER"/>
    <property type="match status" value="1"/>
</dbReference>
<dbReference type="InterPro" id="IPR049730">
    <property type="entry name" value="SNF2/RAD54-like_C"/>
</dbReference>
<dbReference type="SMART" id="SM00490">
    <property type="entry name" value="HELICc"/>
    <property type="match status" value="1"/>
</dbReference>
<dbReference type="AlphaFoldDB" id="A0A9W7W514"/>
<feature type="region of interest" description="Disordered" evidence="6">
    <location>
        <begin position="1"/>
        <end position="40"/>
    </location>
</feature>
<dbReference type="InterPro" id="IPR029256">
    <property type="entry name" value="Heliccase-ass-bd"/>
</dbReference>
<evidence type="ECO:0000256" key="3">
    <source>
        <dbReference type="ARBA" id="ARBA00022801"/>
    </source>
</evidence>
<evidence type="ECO:0000256" key="4">
    <source>
        <dbReference type="ARBA" id="ARBA00022840"/>
    </source>
</evidence>
<dbReference type="Gene3D" id="3.40.50.10810">
    <property type="entry name" value="Tandem AAA-ATPase domain"/>
    <property type="match status" value="1"/>
</dbReference>
<dbReference type="Proteomes" id="UP001138500">
    <property type="component" value="Unassembled WGS sequence"/>
</dbReference>
<reference evidence="9 10" key="2">
    <citation type="journal article" date="2021" name="Curr. Genet.">
        <title>Genetic response to nitrogen starvation in the aggressive Eucalyptus foliar pathogen Teratosphaeria destructans.</title>
        <authorList>
            <person name="Havenga M."/>
            <person name="Wingfield B.D."/>
            <person name="Wingfield M.J."/>
            <person name="Dreyer L.L."/>
            <person name="Roets F."/>
            <person name="Aylward J."/>
        </authorList>
    </citation>
    <scope>NUCLEOTIDE SEQUENCE [LARGE SCALE GENOMIC DNA]</scope>
    <source>
        <strain evidence="9">CMW44962</strain>
    </source>
</reference>
<dbReference type="InterPro" id="IPR027417">
    <property type="entry name" value="P-loop_NTPase"/>
</dbReference>
<dbReference type="FunFam" id="3.40.50.10810:FF:000019">
    <property type="entry name" value="DNA excision repair protein ERCC-6-like 2 isoform X1"/>
    <property type="match status" value="1"/>
</dbReference>
<dbReference type="InterPro" id="IPR050496">
    <property type="entry name" value="SNF2_RAD54_helicase_repair"/>
</dbReference>
<comment type="subcellular location">
    <subcellularLocation>
        <location evidence="1">Nucleus</location>
    </subcellularLocation>
</comment>
<dbReference type="EMBL" id="RIBY02000668">
    <property type="protein sequence ID" value="KAH9838903.1"/>
    <property type="molecule type" value="Genomic_DNA"/>
</dbReference>
<evidence type="ECO:0000256" key="1">
    <source>
        <dbReference type="ARBA" id="ARBA00004123"/>
    </source>
</evidence>
<dbReference type="Pfam" id="PF25806">
    <property type="entry name" value="RHH_ERCC6L2"/>
    <property type="match status" value="1"/>
</dbReference>
<evidence type="ECO:0000259" key="7">
    <source>
        <dbReference type="PROSITE" id="PS51192"/>
    </source>
</evidence>
<feature type="domain" description="Helicase ATP-binding" evidence="7">
    <location>
        <begin position="262"/>
        <end position="442"/>
    </location>
</feature>
<keyword evidence="3" id="KW-0378">Hydrolase</keyword>
<feature type="compositionally biased region" description="Basic and acidic residues" evidence="6">
    <location>
        <begin position="14"/>
        <end position="25"/>
    </location>
</feature>
<feature type="compositionally biased region" description="Polar residues" evidence="6">
    <location>
        <begin position="1"/>
        <end position="10"/>
    </location>
</feature>
<protein>
    <submittedName>
        <fullName evidence="9">Helicase-associated putative binding domain, C-terminal</fullName>
    </submittedName>
</protein>
<keyword evidence="5" id="KW-0539">Nucleus</keyword>
<keyword evidence="9" id="KW-0347">Helicase</keyword>
<dbReference type="PANTHER" id="PTHR45629:SF7">
    <property type="entry name" value="DNA EXCISION REPAIR PROTEIN ERCC-6-RELATED"/>
    <property type="match status" value="1"/>
</dbReference>
<keyword evidence="4" id="KW-0067">ATP-binding</keyword>
<dbReference type="InterPro" id="IPR001650">
    <property type="entry name" value="Helicase_C-like"/>
</dbReference>